<dbReference type="InterPro" id="IPR008557">
    <property type="entry name" value="PhoX"/>
</dbReference>
<feature type="region of interest" description="Disordered" evidence="1">
    <location>
        <begin position="56"/>
        <end position="76"/>
    </location>
</feature>
<organism evidence="2 3">
    <name type="scientific">Roseicella frigidaeris</name>
    <dbReference type="NCBI Taxonomy" id="2230885"/>
    <lineage>
        <taxon>Bacteria</taxon>
        <taxon>Pseudomonadati</taxon>
        <taxon>Pseudomonadota</taxon>
        <taxon>Alphaproteobacteria</taxon>
        <taxon>Acetobacterales</taxon>
        <taxon>Roseomonadaceae</taxon>
        <taxon>Roseicella</taxon>
    </lineage>
</organism>
<keyword evidence="3" id="KW-1185">Reference proteome</keyword>
<dbReference type="EMBL" id="QLIX01000029">
    <property type="protein sequence ID" value="RAI55967.1"/>
    <property type="molecule type" value="Genomic_DNA"/>
</dbReference>
<gene>
    <name evidence="2" type="ORF">DOO78_23240</name>
</gene>
<dbReference type="PANTHER" id="PTHR35399">
    <property type="entry name" value="SLR8030 PROTEIN"/>
    <property type="match status" value="1"/>
</dbReference>
<evidence type="ECO:0000313" key="2">
    <source>
        <dbReference type="EMBL" id="RAI55967.1"/>
    </source>
</evidence>
<comment type="caution">
    <text evidence="2">The sequence shown here is derived from an EMBL/GenBank/DDBJ whole genome shotgun (WGS) entry which is preliminary data.</text>
</comment>
<dbReference type="Pfam" id="PF05787">
    <property type="entry name" value="PhoX"/>
    <property type="match status" value="2"/>
</dbReference>
<reference evidence="3" key="1">
    <citation type="submission" date="2018-06" db="EMBL/GenBank/DDBJ databases">
        <authorList>
            <person name="Khan S.A."/>
        </authorList>
    </citation>
    <scope>NUCLEOTIDE SEQUENCE [LARGE SCALE GENOMIC DNA]</scope>
    <source>
        <strain evidence="3">DB-1506</strain>
    </source>
</reference>
<dbReference type="PANTHER" id="PTHR35399:SF2">
    <property type="entry name" value="DUF839 DOMAIN-CONTAINING PROTEIN"/>
    <property type="match status" value="1"/>
</dbReference>
<protein>
    <submittedName>
        <fullName evidence="2">Phosphatase</fullName>
    </submittedName>
</protein>
<feature type="region of interest" description="Disordered" evidence="1">
    <location>
        <begin position="1"/>
        <end position="34"/>
    </location>
</feature>
<proteinExistence type="predicted"/>
<dbReference type="AlphaFoldDB" id="A0A327M0M5"/>
<dbReference type="Proteomes" id="UP000249065">
    <property type="component" value="Unassembled WGS sequence"/>
</dbReference>
<name>A0A327M0M5_9PROT</name>
<accession>A0A327M0M5</accession>
<evidence type="ECO:0000313" key="3">
    <source>
        <dbReference type="Proteomes" id="UP000249065"/>
    </source>
</evidence>
<sequence>MDAGRQRVPRSAPPRRETGSSHGSAEAAGRLASGAPGMIARRSALAALLAAPSLARGQPARAPGRGSDLAPMPLPVKQDDSIARGYRRDALVRWGDRVTFDAPPWAPLRPDPEGAAAQFGWDARLAGVAAPTQQAADGIPRAVLAVVHPTVQPGFAFPGGRDQPAAAAMMQGASLLNLERRGRWVVVDGGFQSRRLTAATLCRLSGPFGQGPGGQGSVRGVLGLQGGCVTPWGTLLLAEGDPAPWLARLGADPAQMPPAGYGWVVELNPFDPQSLPVKRTALGRFAHGDVAATLSRDGHAVVYLTDRRAGGFLFRFVSAGTATAEDALDAGRLSVARMEGERVTWMPLPAGSDPVAAAGPAGGSPLDMPAGLGLDPSGPRLLLACHGGPSRPAGHVIELTASGGDDGAEGARAALLFAAGDPRGPETRYGQAGLPPGSAWLENPATVTVDGRGRAWIGTDRGGRVGAQADGLFGCDLDGPRRGVPLPLYGAPRAGAIGGAALTPDGEVLFSAVRHPGAEPGTSFERPATRWPEFQAGLPPRSTLIGLVRNGGGPVGG</sequence>
<evidence type="ECO:0000256" key="1">
    <source>
        <dbReference type="SAM" id="MobiDB-lite"/>
    </source>
</evidence>